<feature type="coiled-coil region" evidence="9">
    <location>
        <begin position="611"/>
        <end position="701"/>
    </location>
</feature>
<evidence type="ECO:0000256" key="9">
    <source>
        <dbReference type="SAM" id="Coils"/>
    </source>
</evidence>
<feature type="domain" description="CheB-type methylesterase" evidence="11">
    <location>
        <begin position="1"/>
        <end position="168"/>
    </location>
</feature>
<evidence type="ECO:0000259" key="10">
    <source>
        <dbReference type="PROSITE" id="PS50112"/>
    </source>
</evidence>
<evidence type="ECO:0000256" key="7">
    <source>
        <dbReference type="ARBA" id="ARBA00022840"/>
    </source>
</evidence>
<protein>
    <recommendedName>
        <fullName evidence="2">histidine kinase</fullName>
        <ecNumber evidence="2">2.7.13.3</ecNumber>
    </recommendedName>
</protein>
<evidence type="ECO:0000313" key="14">
    <source>
        <dbReference type="Proteomes" id="UP000183987"/>
    </source>
</evidence>
<dbReference type="SUPFAM" id="SSF52738">
    <property type="entry name" value="Methylesterase CheB, C-terminal domain"/>
    <property type="match status" value="1"/>
</dbReference>
<dbReference type="EC" id="2.7.13.3" evidence="2"/>
<dbReference type="GO" id="GO:0004673">
    <property type="term" value="F:protein histidine kinase activity"/>
    <property type="evidence" value="ECO:0007669"/>
    <property type="project" value="UniProtKB-EC"/>
</dbReference>
<evidence type="ECO:0000256" key="5">
    <source>
        <dbReference type="ARBA" id="ARBA00022741"/>
    </source>
</evidence>
<dbReference type="SUPFAM" id="SSF55785">
    <property type="entry name" value="PYP-like sensor domain (PAS domain)"/>
    <property type="match status" value="2"/>
</dbReference>
<sequence>MVGHIGLRTGAAYVIVQHLSPTQKSILHELLQDHVDVPVAQIRDGDPILPDHIYVVPPGMVCDIRDDRLHLTARSPEEAPHRPIDMFFDAMARERGRDAYCVVLSGTGNDGSSGLRTVKANGGYAFVQESTGARFPGMPDSAISTGLVDFILPIERIATQLAEIINHRQRLSRDSIAPDIKLAIEKALPRFTKLLSDRVGHDFSSYKPGTLIRRIERRMTMLRLTNVDDFLDILADESEAHLLSQEFLIGVTQFFRDPAAFDALRQTVIPTLLDTTDAALRVWVPGCSTGEEAYSIAILFLEEMAARRDRRVLQVFGTDIDTAALTAARYGRFSTGAVSSLDPALLDKYFVEELDEYRAVPRLREACIFAPHNIIQDPPFSRIDLISCRNLLIYLSSDLQKQVIPRFHFALRDRGYLFLGPSEGLSGEDNLFSFVDKPNRIFEKNDTARTSYSALLEMPRRALTQVTTLPRAPQPVSISRELSREAGVEREFLRNHAAPFALLSALGEVVYLSQRMTTLVQPSSGTPSTSIDAFLMPDLRMPVRSALQRCVESGEAQSEENVVVPADGGPRIFDIRIGPAGGDYILTVTEARAIEAGRIGDVLERREAIDRDILETEVVQLRKQLARTLQETETSGEELKSFNEELMSMNEELQSSNEELETSREELQSINEELETVNAELQENNRQLTRANSDLKNLFESTDLAALFLDRDFCVRNFTPSVTKLFGIRIRDIGRPISDLASRIEYPELQEDAERVDETQTSLEREVVIQATQETYILRIKPYRTTDNLLDGYVLSFVDITQRKNYEVTLKRNERALERQYAELENLYDTTPVGLALVDSEMRWVRINDTLARINGFPAEDHIGKSFMELLPELAETLAPPYREVFETGKPVQGLEIVGQTHASPGETRHWIGDFYPVWQGRDVFAVGVCVREVTEQARMVERIRTQNTQQKTLLAELQHRVKNTLATVSSISKLLLQGIQNPSEYQSRLEERLAAMSRTHDLLTDGDWKLTTYSQILANETLPYPQGERVTMRGPDLPLVPRIATSLGMATHELVTNAVKYGALSVDAGRVEVRTIHDASGDDNRAHIIWKELGGPAIATPPDRQGFGSIVLQRVLKSDLNATIAVDYEPDGLRYEIIFDLEETI</sequence>
<dbReference type="Pfam" id="PF01339">
    <property type="entry name" value="CheB_methylest"/>
    <property type="match status" value="1"/>
</dbReference>
<dbReference type="InterPro" id="IPR000014">
    <property type="entry name" value="PAS"/>
</dbReference>
<dbReference type="SUPFAM" id="SSF47757">
    <property type="entry name" value="Chemotaxis receptor methyltransferase CheR, N-terminal domain"/>
    <property type="match status" value="1"/>
</dbReference>
<proteinExistence type="predicted"/>
<organism evidence="13 14">
    <name type="scientific">Loktanella atrilutea</name>
    <dbReference type="NCBI Taxonomy" id="366533"/>
    <lineage>
        <taxon>Bacteria</taxon>
        <taxon>Pseudomonadati</taxon>
        <taxon>Pseudomonadota</taxon>
        <taxon>Alphaproteobacteria</taxon>
        <taxon>Rhodobacterales</taxon>
        <taxon>Roseobacteraceae</taxon>
        <taxon>Loktanella</taxon>
    </lineage>
</organism>
<dbReference type="Pfam" id="PF13596">
    <property type="entry name" value="PAS_10"/>
    <property type="match status" value="1"/>
</dbReference>
<evidence type="ECO:0000256" key="3">
    <source>
        <dbReference type="ARBA" id="ARBA00022553"/>
    </source>
</evidence>
<dbReference type="Gene3D" id="3.30.565.10">
    <property type="entry name" value="Histidine kinase-like ATPase, C-terminal domain"/>
    <property type="match status" value="1"/>
</dbReference>
<dbReference type="SUPFAM" id="SSF53335">
    <property type="entry name" value="S-adenosyl-L-methionine-dependent methyltransferases"/>
    <property type="match status" value="1"/>
</dbReference>
<reference evidence="14" key="1">
    <citation type="submission" date="2016-11" db="EMBL/GenBank/DDBJ databases">
        <authorList>
            <person name="Varghese N."/>
            <person name="Submissions S."/>
        </authorList>
    </citation>
    <scope>NUCLEOTIDE SEQUENCE [LARGE SCALE GENOMIC DNA]</scope>
    <source>
        <strain evidence="14">DSM 29326</strain>
    </source>
</reference>
<evidence type="ECO:0000256" key="4">
    <source>
        <dbReference type="ARBA" id="ARBA00022679"/>
    </source>
</evidence>
<accession>A0A1M5BSG1</accession>
<dbReference type="SUPFAM" id="SSF55874">
    <property type="entry name" value="ATPase domain of HSP90 chaperone/DNA topoisomerase II/histidine kinase"/>
    <property type="match status" value="1"/>
</dbReference>
<dbReference type="InterPro" id="IPR022642">
    <property type="entry name" value="CheR_C"/>
</dbReference>
<feature type="domain" description="PAS" evidence="10">
    <location>
        <begin position="820"/>
        <end position="889"/>
    </location>
</feature>
<dbReference type="Pfam" id="PF03705">
    <property type="entry name" value="CheR_N"/>
    <property type="match status" value="1"/>
</dbReference>
<comment type="caution">
    <text evidence="8">Lacks conserved residue(s) required for the propagation of feature annotation.</text>
</comment>
<dbReference type="InterPro" id="IPR000673">
    <property type="entry name" value="Sig_transdc_resp-reg_Me-estase"/>
</dbReference>
<dbReference type="InterPro" id="IPR013656">
    <property type="entry name" value="PAS_4"/>
</dbReference>
<dbReference type="InterPro" id="IPR036890">
    <property type="entry name" value="HATPase_C_sf"/>
</dbReference>
<dbReference type="GO" id="GO:0005737">
    <property type="term" value="C:cytoplasm"/>
    <property type="evidence" value="ECO:0007669"/>
    <property type="project" value="InterPro"/>
</dbReference>
<dbReference type="SMART" id="SM00911">
    <property type="entry name" value="HWE_HK"/>
    <property type="match status" value="1"/>
</dbReference>
<keyword evidence="5" id="KW-0547">Nucleotide-binding</keyword>
<dbReference type="InterPro" id="IPR022641">
    <property type="entry name" value="CheR_N"/>
</dbReference>
<evidence type="ECO:0000313" key="13">
    <source>
        <dbReference type="EMBL" id="SHF45356.1"/>
    </source>
</evidence>
<keyword evidence="4" id="KW-0808">Transferase</keyword>
<keyword evidence="6" id="KW-0418">Kinase</keyword>
<dbReference type="PRINTS" id="PR00996">
    <property type="entry name" value="CHERMTFRASE"/>
</dbReference>
<evidence type="ECO:0000256" key="2">
    <source>
        <dbReference type="ARBA" id="ARBA00012438"/>
    </source>
</evidence>
<dbReference type="SMART" id="SM00138">
    <property type="entry name" value="MeTrc"/>
    <property type="match status" value="1"/>
</dbReference>
<feature type="domain" description="CheR-type methyltransferase" evidence="12">
    <location>
        <begin position="185"/>
        <end position="445"/>
    </location>
</feature>
<dbReference type="Gene3D" id="3.40.50.180">
    <property type="entry name" value="Methylesterase CheB, C-terminal domain"/>
    <property type="match status" value="1"/>
</dbReference>
<dbReference type="SMART" id="SM00091">
    <property type="entry name" value="PAS"/>
    <property type="match status" value="3"/>
</dbReference>
<dbReference type="STRING" id="366533.SAMN05444339_106150"/>
<dbReference type="Proteomes" id="UP000183987">
    <property type="component" value="Unassembled WGS sequence"/>
</dbReference>
<keyword evidence="14" id="KW-1185">Reference proteome</keyword>
<dbReference type="InterPro" id="IPR035909">
    <property type="entry name" value="CheB_C"/>
</dbReference>
<dbReference type="InterPro" id="IPR035965">
    <property type="entry name" value="PAS-like_dom_sf"/>
</dbReference>
<dbReference type="NCBIfam" id="TIGR00229">
    <property type="entry name" value="sensory_box"/>
    <property type="match status" value="1"/>
</dbReference>
<dbReference type="Pfam" id="PF08448">
    <property type="entry name" value="PAS_4"/>
    <property type="match status" value="1"/>
</dbReference>
<dbReference type="GO" id="GO:0000156">
    <property type="term" value="F:phosphorelay response regulator activity"/>
    <property type="evidence" value="ECO:0007669"/>
    <property type="project" value="InterPro"/>
</dbReference>
<evidence type="ECO:0000256" key="1">
    <source>
        <dbReference type="ARBA" id="ARBA00000085"/>
    </source>
</evidence>
<dbReference type="InterPro" id="IPR050903">
    <property type="entry name" value="Bact_Chemotaxis_MeTrfase"/>
</dbReference>
<dbReference type="CDD" id="cd16434">
    <property type="entry name" value="CheB-CheR_fusion"/>
    <property type="match status" value="1"/>
</dbReference>
<dbReference type="InterPro" id="IPR029063">
    <property type="entry name" value="SAM-dependent_MTases_sf"/>
</dbReference>
<dbReference type="Gene3D" id="3.40.50.150">
    <property type="entry name" value="Vaccinia Virus protein VP39"/>
    <property type="match status" value="1"/>
</dbReference>
<evidence type="ECO:0000259" key="11">
    <source>
        <dbReference type="PROSITE" id="PS50122"/>
    </source>
</evidence>
<dbReference type="GO" id="GO:0006935">
    <property type="term" value="P:chemotaxis"/>
    <property type="evidence" value="ECO:0007669"/>
    <property type="project" value="InterPro"/>
</dbReference>
<dbReference type="PROSITE" id="PS50112">
    <property type="entry name" value="PAS"/>
    <property type="match status" value="1"/>
</dbReference>
<dbReference type="InterPro" id="IPR000780">
    <property type="entry name" value="CheR_MeTrfase"/>
</dbReference>
<dbReference type="GO" id="GO:0008984">
    <property type="term" value="F:protein-glutamate methylesterase activity"/>
    <property type="evidence" value="ECO:0007669"/>
    <property type="project" value="InterPro"/>
</dbReference>
<dbReference type="Gene3D" id="3.30.450.20">
    <property type="entry name" value="PAS domain"/>
    <property type="match status" value="2"/>
</dbReference>
<keyword evidence="7" id="KW-0067">ATP-binding</keyword>
<evidence type="ECO:0000256" key="8">
    <source>
        <dbReference type="PROSITE-ProRule" id="PRU00050"/>
    </source>
</evidence>
<gene>
    <name evidence="13" type="ORF">SAMN05444339_106150</name>
</gene>
<dbReference type="Pfam" id="PF07536">
    <property type="entry name" value="HWE_HK"/>
    <property type="match status" value="1"/>
</dbReference>
<dbReference type="GO" id="GO:0008757">
    <property type="term" value="F:S-adenosylmethionine-dependent methyltransferase activity"/>
    <property type="evidence" value="ECO:0007669"/>
    <property type="project" value="InterPro"/>
</dbReference>
<evidence type="ECO:0000259" key="12">
    <source>
        <dbReference type="PROSITE" id="PS50123"/>
    </source>
</evidence>
<dbReference type="PROSITE" id="PS50123">
    <property type="entry name" value="CHER"/>
    <property type="match status" value="1"/>
</dbReference>
<evidence type="ECO:0000256" key="6">
    <source>
        <dbReference type="ARBA" id="ARBA00022777"/>
    </source>
</evidence>
<keyword evidence="9" id="KW-0175">Coiled coil</keyword>
<name>A0A1M5BSG1_LOKAT</name>
<dbReference type="PROSITE" id="PS50122">
    <property type="entry name" value="CHEB"/>
    <property type="match status" value="1"/>
</dbReference>
<comment type="catalytic activity">
    <reaction evidence="1">
        <text>ATP + protein L-histidine = ADP + protein N-phospho-L-histidine.</text>
        <dbReference type="EC" id="2.7.13.3"/>
    </reaction>
</comment>
<dbReference type="InterPro" id="IPR011102">
    <property type="entry name" value="Sig_transdc_His_kinase_HWE"/>
</dbReference>
<feature type="coiled-coil region" evidence="9">
    <location>
        <begin position="803"/>
        <end position="830"/>
    </location>
</feature>
<dbReference type="Pfam" id="PF01739">
    <property type="entry name" value="CheR"/>
    <property type="match status" value="1"/>
</dbReference>
<dbReference type="PANTHER" id="PTHR24422">
    <property type="entry name" value="CHEMOTAXIS PROTEIN METHYLTRANSFERASE"/>
    <property type="match status" value="1"/>
</dbReference>
<dbReference type="GO" id="GO:0005524">
    <property type="term" value="F:ATP binding"/>
    <property type="evidence" value="ECO:0007669"/>
    <property type="project" value="UniProtKB-KW"/>
</dbReference>
<dbReference type="PANTHER" id="PTHR24422:SF27">
    <property type="entry name" value="PROTEIN-GLUTAMATE O-METHYLTRANSFERASE"/>
    <property type="match status" value="1"/>
</dbReference>
<dbReference type="AlphaFoldDB" id="A0A1M5BSG1"/>
<dbReference type="EMBL" id="FQUE01000006">
    <property type="protein sequence ID" value="SHF45356.1"/>
    <property type="molecule type" value="Genomic_DNA"/>
</dbReference>
<keyword evidence="3" id="KW-0597">Phosphoprotein</keyword>